<dbReference type="InterPro" id="IPR003695">
    <property type="entry name" value="Ppx_GppA_N"/>
</dbReference>
<evidence type="ECO:0000313" key="4">
    <source>
        <dbReference type="Proteomes" id="UP001060504"/>
    </source>
</evidence>
<protein>
    <recommendedName>
        <fullName evidence="2">Ppx/GppA phosphatase N-terminal domain-containing protein</fullName>
    </recommendedName>
</protein>
<evidence type="ECO:0000313" key="3">
    <source>
        <dbReference type="EMBL" id="GJF08510.1"/>
    </source>
</evidence>
<comment type="caution">
    <text evidence="3">The sequence shown here is derived from an EMBL/GenBank/DDBJ whole genome shotgun (WGS) entry which is preliminary data.</text>
</comment>
<reference evidence="3 4" key="1">
    <citation type="submission" date="2021-08" db="EMBL/GenBank/DDBJ databases">
        <title>Draft genome sequence of Mycolicibacterium sp. NGTWS1702 strain.</title>
        <authorList>
            <person name="Matsumoto M."/>
            <person name="Tang B.C.C."/>
            <person name="Machida Y."/>
            <person name="Matoyama H."/>
            <person name="Kishihara T."/>
            <person name="Sato S."/>
            <person name="Kondo I."/>
            <person name="Sano M."/>
            <person name="Kato G."/>
        </authorList>
    </citation>
    <scope>NUCLEOTIDE SEQUENCE [LARGE SCALE GENOMIC DNA]</scope>
    <source>
        <strain evidence="3 4">NGTWSNA01</strain>
    </source>
</reference>
<dbReference type="EMBL" id="BPRH01000151">
    <property type="protein sequence ID" value="GJF08510.1"/>
    <property type="molecule type" value="Genomic_DNA"/>
</dbReference>
<name>A0ABQ4V3Y1_9MYCO</name>
<sequence length="359" mass="37620">MRLGVLDVGSNTVHLLVVDARRGGHPTPMSSTKASLRLAEATDSSGKLTRRGADELVGTIDEFAKIATSSGCSELMAFATSAVRDAKNSEDVLARVKAETGVVLQVLGGVDESRLTFLAVRRWYGWSAGRIINIDIGGGSLELSSGVDEEPDVALSLPLGAGRMTREWLPEDPPGRRRVAMLRDWLANELSEAGTVIAEAGSPDLAVATSKTFRSLARLTGAAPSGAGPRVKRTLTAPGLRQLINFISRMTASDRAELEGVSADRAPQIVAGALVAEASMKALGIESVDICPWALREGLILRKLDSEADGSALVGGADKSALVAGADKGARFRGVDNWVRVGGAGESASRRMPVRNAGR</sequence>
<dbReference type="PANTHER" id="PTHR30005:SF0">
    <property type="entry name" value="RETROGRADE REGULATION PROTEIN 2"/>
    <property type="match status" value="1"/>
</dbReference>
<evidence type="ECO:0000259" key="2">
    <source>
        <dbReference type="Pfam" id="PF02541"/>
    </source>
</evidence>
<evidence type="ECO:0000256" key="1">
    <source>
        <dbReference type="ARBA" id="ARBA00007125"/>
    </source>
</evidence>
<feature type="domain" description="Ppx/GppA phosphatase N-terminal" evidence="2">
    <location>
        <begin position="17"/>
        <end position="307"/>
    </location>
</feature>
<dbReference type="CDD" id="cd24056">
    <property type="entry name" value="ASKHA_NBD_MtPPX1-like"/>
    <property type="match status" value="1"/>
</dbReference>
<keyword evidence="4" id="KW-1185">Reference proteome</keyword>
<dbReference type="Proteomes" id="UP001060504">
    <property type="component" value="Unassembled WGS sequence"/>
</dbReference>
<dbReference type="Pfam" id="PF02541">
    <property type="entry name" value="Ppx-GppA"/>
    <property type="match status" value="1"/>
</dbReference>
<gene>
    <name evidence="3" type="ORF">NGTWS1702_01400</name>
</gene>
<proteinExistence type="inferred from homology"/>
<dbReference type="InterPro" id="IPR043129">
    <property type="entry name" value="ATPase_NBD"/>
</dbReference>
<accession>A0ABQ4V3Y1</accession>
<dbReference type="Gene3D" id="3.30.420.150">
    <property type="entry name" value="Exopolyphosphatase. Domain 2"/>
    <property type="match status" value="1"/>
</dbReference>
<dbReference type="SUPFAM" id="SSF53067">
    <property type="entry name" value="Actin-like ATPase domain"/>
    <property type="match status" value="2"/>
</dbReference>
<comment type="similarity">
    <text evidence="1">Belongs to the GppA/Ppx family.</text>
</comment>
<organism evidence="3 4">
    <name type="scientific">Mycolicibacterium cyprinidarum</name>
    <dbReference type="NCBI Taxonomy" id="2860311"/>
    <lineage>
        <taxon>Bacteria</taxon>
        <taxon>Bacillati</taxon>
        <taxon>Actinomycetota</taxon>
        <taxon>Actinomycetes</taxon>
        <taxon>Mycobacteriales</taxon>
        <taxon>Mycobacteriaceae</taxon>
        <taxon>Mycolicibacterium</taxon>
    </lineage>
</organism>
<dbReference type="PANTHER" id="PTHR30005">
    <property type="entry name" value="EXOPOLYPHOSPHATASE"/>
    <property type="match status" value="1"/>
</dbReference>
<dbReference type="InterPro" id="IPR050273">
    <property type="entry name" value="GppA/Ppx_hydrolase"/>
</dbReference>
<dbReference type="Gene3D" id="3.30.420.40">
    <property type="match status" value="1"/>
</dbReference>